<protein>
    <submittedName>
        <fullName evidence="1">Uncharacterized protein</fullName>
    </submittedName>
</protein>
<dbReference type="HOGENOM" id="CLU_1234206_0_0_5"/>
<evidence type="ECO:0000313" key="2">
    <source>
        <dbReference type="Proteomes" id="UP000005092"/>
    </source>
</evidence>
<name>I9NIS0_RHILT</name>
<dbReference type="EMBL" id="JH719381">
    <property type="protein sequence ID" value="EJB06632.1"/>
    <property type="molecule type" value="Genomic_DNA"/>
</dbReference>
<evidence type="ECO:0000313" key="1">
    <source>
        <dbReference type="EMBL" id="EJB06632.1"/>
    </source>
</evidence>
<dbReference type="AlphaFoldDB" id="I9NIS0"/>
<dbReference type="Proteomes" id="UP000005092">
    <property type="component" value="Unassembled WGS sequence"/>
</dbReference>
<reference evidence="1 2" key="1">
    <citation type="submission" date="2012-02" db="EMBL/GenBank/DDBJ databases">
        <title>Improved High-Quality Draft Sequence of Rhizobium leguminosarum bv. trifolii WSM597.</title>
        <authorList>
            <consortium name="US DOE Joint Genome Institute"/>
            <person name="Lucas S."/>
            <person name="Han J."/>
            <person name="Lapidus A."/>
            <person name="Cheng J.-F."/>
            <person name="Goodwin L."/>
            <person name="Pitluck S."/>
            <person name="Peters L."/>
            <person name="Ovchinnikova G."/>
            <person name="Held B."/>
            <person name="Detter J.C."/>
            <person name="Han C."/>
            <person name="Tapia R."/>
            <person name="Land M."/>
            <person name="Hauser L."/>
            <person name="Kyrpides N."/>
            <person name="Ivanova N."/>
            <person name="Pagani I."/>
            <person name="Brau L."/>
            <person name="Yates R."/>
            <person name="O'Hara G."/>
            <person name="Rui T."/>
            <person name="Howieson J."/>
            <person name="Reeve W."/>
            <person name="Woyke T."/>
        </authorList>
    </citation>
    <scope>NUCLEOTIDE SEQUENCE [LARGE SCALE GENOMIC DNA]</scope>
    <source>
        <strain evidence="1 2">WSM597</strain>
    </source>
</reference>
<gene>
    <name evidence="1" type="ORF">Rleg9DRAFT_5579</name>
</gene>
<proteinExistence type="predicted"/>
<sequence>MLRFDHDEPGSQPRRGRRVLRLLCKPPPVIAQAFWQSWGSVEGLDAVRAHGGNMPRRIADFVQRVRSNSGIFGDVKIRKSSRPIVKTACQSRFSRQALPIRVEWRRAFFSSRSGRASPSHAMSGSLVRRRVGMCQKIKGNRQGSSESWCALGIVKQFAGCREWPEKFEQQRLFLGVYPMARAVLGYRPDFRQIIGLNLLGFDVFGQGRVLRLRDYASPAFIRTS</sequence>
<accession>I9NIS0</accession>
<organism evidence="1 2">
    <name type="scientific">Rhizobium leguminosarum bv. trifolii WSM597</name>
    <dbReference type="NCBI Taxonomy" id="754764"/>
    <lineage>
        <taxon>Bacteria</taxon>
        <taxon>Pseudomonadati</taxon>
        <taxon>Pseudomonadota</taxon>
        <taxon>Alphaproteobacteria</taxon>
        <taxon>Hyphomicrobiales</taxon>
        <taxon>Rhizobiaceae</taxon>
        <taxon>Rhizobium/Agrobacterium group</taxon>
        <taxon>Rhizobium</taxon>
    </lineage>
</organism>